<evidence type="ECO:0000256" key="5">
    <source>
        <dbReference type="ARBA" id="ARBA00022741"/>
    </source>
</evidence>
<keyword evidence="6 9" id="KW-0418">Kinase</keyword>
<dbReference type="InterPro" id="IPR013750">
    <property type="entry name" value="GHMP_kinase_C_dom"/>
</dbReference>
<dbReference type="PIRSF" id="PIRSF010376">
    <property type="entry name" value="IspE"/>
    <property type="match status" value="1"/>
</dbReference>
<dbReference type="Pfam" id="PF00288">
    <property type="entry name" value="GHMP_kinases_N"/>
    <property type="match status" value="1"/>
</dbReference>
<keyword evidence="5 9" id="KW-0547">Nucleotide-binding</keyword>
<keyword evidence="9" id="KW-0414">Isoprene biosynthesis</keyword>
<evidence type="ECO:0000256" key="2">
    <source>
        <dbReference type="ARBA" id="ARBA00012052"/>
    </source>
</evidence>
<comment type="caution">
    <text evidence="12">The sequence shown here is derived from an EMBL/GenBank/DDBJ whole genome shotgun (WGS) entry which is preliminary data.</text>
</comment>
<comment type="catalytic activity">
    <reaction evidence="9">
        <text>4-CDP-2-C-methyl-D-erythritol + ATP = 4-CDP-2-C-methyl-D-erythritol 2-phosphate + ADP + H(+)</text>
        <dbReference type="Rhea" id="RHEA:18437"/>
        <dbReference type="ChEBI" id="CHEBI:15378"/>
        <dbReference type="ChEBI" id="CHEBI:30616"/>
        <dbReference type="ChEBI" id="CHEBI:57823"/>
        <dbReference type="ChEBI" id="CHEBI:57919"/>
        <dbReference type="ChEBI" id="CHEBI:456216"/>
        <dbReference type="EC" id="2.7.1.148"/>
    </reaction>
</comment>
<feature type="domain" description="GHMP kinase C-terminal" evidence="11">
    <location>
        <begin position="215"/>
        <end position="282"/>
    </location>
</feature>
<sequence length="297" mass="33172">MGELIKPMKGQLTVKAAAKVNLYLDVLGKRNDGYHEIESIMQSVTLYDRLVFRSLKQEIIIWSDNPKIPSGKENLCYQAAELFFKKAKIKKGVRIEIYKSIPERSGLGGGSVDAAATLWGMNKLFETEIPLLDLSKLAKLLGADVPFCLKGGTSLVRGKGENLIPLPPIRDGWLVLLDPEIPVSTFWVYQKIRVRLTEKRLNAKLLTNLIKKQGLLGISLSLYNRLEEVVLKKFPLIKVIKEEMIKAGARGAIMTGSGSVIFAVAERKEEAERILNKLKKRGSVYLVQPTDKNLKEG</sequence>
<dbReference type="UniPathway" id="UPA00056">
    <property type="reaction ID" value="UER00094"/>
</dbReference>
<dbReference type="SUPFAM" id="SSF55060">
    <property type="entry name" value="GHMP Kinase, C-terminal domain"/>
    <property type="match status" value="1"/>
</dbReference>
<dbReference type="GO" id="GO:0016114">
    <property type="term" value="P:terpenoid biosynthetic process"/>
    <property type="evidence" value="ECO:0007669"/>
    <property type="project" value="UniProtKB-UniRule"/>
</dbReference>
<dbReference type="EC" id="2.7.1.148" evidence="2 9"/>
<evidence type="ECO:0000256" key="6">
    <source>
        <dbReference type="ARBA" id="ARBA00022777"/>
    </source>
</evidence>
<evidence type="ECO:0000256" key="8">
    <source>
        <dbReference type="ARBA" id="ARBA00032554"/>
    </source>
</evidence>
<feature type="domain" description="GHMP kinase N-terminal" evidence="10">
    <location>
        <begin position="74"/>
        <end position="152"/>
    </location>
</feature>
<evidence type="ECO:0000256" key="9">
    <source>
        <dbReference type="HAMAP-Rule" id="MF_00061"/>
    </source>
</evidence>
<dbReference type="InterPro" id="IPR006204">
    <property type="entry name" value="GHMP_kinase_N_dom"/>
</dbReference>
<dbReference type="GO" id="GO:0005524">
    <property type="term" value="F:ATP binding"/>
    <property type="evidence" value="ECO:0007669"/>
    <property type="project" value="UniProtKB-UniRule"/>
</dbReference>
<reference evidence="12 13" key="1">
    <citation type="submission" date="2019-03" db="EMBL/GenBank/DDBJ databases">
        <title>Metabolic potential of uncultured bacteria and archaea associated with petroleum seepage in deep-sea sediments.</title>
        <authorList>
            <person name="Dong X."/>
            <person name="Hubert C."/>
        </authorList>
    </citation>
    <scope>NUCLEOTIDE SEQUENCE [LARGE SCALE GENOMIC DNA]</scope>
    <source>
        <strain evidence="12">E29_bin28</strain>
    </source>
</reference>
<comment type="pathway">
    <text evidence="9">Isoprenoid biosynthesis; isopentenyl diphosphate biosynthesis via DXP pathway; isopentenyl diphosphate from 1-deoxy-D-xylulose 5-phosphate: step 3/6.</text>
</comment>
<accession>A0A523YML0</accession>
<evidence type="ECO:0000256" key="4">
    <source>
        <dbReference type="ARBA" id="ARBA00022679"/>
    </source>
</evidence>
<dbReference type="InterPro" id="IPR004424">
    <property type="entry name" value="IspE"/>
</dbReference>
<feature type="active site" evidence="9">
    <location>
        <position position="144"/>
    </location>
</feature>
<dbReference type="EMBL" id="SOIJ01000191">
    <property type="protein sequence ID" value="TET92642.1"/>
    <property type="molecule type" value="Genomic_DNA"/>
</dbReference>
<dbReference type="SUPFAM" id="SSF54211">
    <property type="entry name" value="Ribosomal protein S5 domain 2-like"/>
    <property type="match status" value="1"/>
</dbReference>
<dbReference type="InterPro" id="IPR014721">
    <property type="entry name" value="Ribsml_uS5_D2-typ_fold_subgr"/>
</dbReference>
<gene>
    <name evidence="9" type="primary">ispE</name>
    <name evidence="12" type="ORF">E3J33_03410</name>
</gene>
<dbReference type="AlphaFoldDB" id="A0A523YML0"/>
<keyword evidence="4 9" id="KW-0808">Transferase</keyword>
<comment type="similarity">
    <text evidence="1 9">Belongs to the GHMP kinase family. IspE subfamily.</text>
</comment>
<name>A0A523YML0_UNCAE</name>
<proteinExistence type="inferred from homology"/>
<evidence type="ECO:0000313" key="12">
    <source>
        <dbReference type="EMBL" id="TET92642.1"/>
    </source>
</evidence>
<feature type="active site" evidence="9">
    <location>
        <position position="19"/>
    </location>
</feature>
<comment type="function">
    <text evidence="9">Catalyzes the phosphorylation of the position 2 hydroxy group of 4-diphosphocytidyl-2C-methyl-D-erythritol.</text>
</comment>
<organism evidence="12 13">
    <name type="scientific">Aerophobetes bacterium</name>
    <dbReference type="NCBI Taxonomy" id="2030807"/>
    <lineage>
        <taxon>Bacteria</taxon>
        <taxon>Candidatus Aerophobota</taxon>
    </lineage>
</organism>
<evidence type="ECO:0000256" key="3">
    <source>
        <dbReference type="ARBA" id="ARBA00017473"/>
    </source>
</evidence>
<evidence type="ECO:0000259" key="10">
    <source>
        <dbReference type="Pfam" id="PF00288"/>
    </source>
</evidence>
<dbReference type="Gene3D" id="3.30.70.890">
    <property type="entry name" value="GHMP kinase, C-terminal domain"/>
    <property type="match status" value="1"/>
</dbReference>
<dbReference type="PANTHER" id="PTHR43527:SF2">
    <property type="entry name" value="4-DIPHOSPHOCYTIDYL-2-C-METHYL-D-ERYTHRITOL KINASE, CHLOROPLASTIC"/>
    <property type="match status" value="1"/>
</dbReference>
<dbReference type="Gene3D" id="3.30.230.10">
    <property type="match status" value="1"/>
</dbReference>
<dbReference type="HAMAP" id="MF_00061">
    <property type="entry name" value="IspE"/>
    <property type="match status" value="1"/>
</dbReference>
<dbReference type="InterPro" id="IPR036554">
    <property type="entry name" value="GHMP_kinase_C_sf"/>
</dbReference>
<comment type="caution">
    <text evidence="9">Lacks conserved residue(s) required for the propagation of feature annotation.</text>
</comment>
<dbReference type="GO" id="GO:0019288">
    <property type="term" value="P:isopentenyl diphosphate biosynthetic process, methylerythritol 4-phosphate pathway"/>
    <property type="evidence" value="ECO:0007669"/>
    <property type="project" value="UniProtKB-UniRule"/>
</dbReference>
<keyword evidence="7 9" id="KW-0067">ATP-binding</keyword>
<evidence type="ECO:0000313" key="13">
    <source>
        <dbReference type="Proteomes" id="UP000316925"/>
    </source>
</evidence>
<protein>
    <recommendedName>
        <fullName evidence="3 9">4-diphosphocytidyl-2-C-methyl-D-erythritol kinase</fullName>
        <shortName evidence="9">CMK</shortName>
        <ecNumber evidence="2 9">2.7.1.148</ecNumber>
    </recommendedName>
    <alternativeName>
        <fullName evidence="8 9">4-(cytidine-5'-diphospho)-2-C-methyl-D-erythritol kinase</fullName>
    </alternativeName>
</protein>
<dbReference type="Pfam" id="PF08544">
    <property type="entry name" value="GHMP_kinases_C"/>
    <property type="match status" value="1"/>
</dbReference>
<dbReference type="GO" id="GO:0050515">
    <property type="term" value="F:4-(cytidine 5'-diphospho)-2-C-methyl-D-erythritol kinase activity"/>
    <property type="evidence" value="ECO:0007669"/>
    <property type="project" value="UniProtKB-UniRule"/>
</dbReference>
<dbReference type="PANTHER" id="PTHR43527">
    <property type="entry name" value="4-DIPHOSPHOCYTIDYL-2-C-METHYL-D-ERYTHRITOL KINASE, CHLOROPLASTIC"/>
    <property type="match status" value="1"/>
</dbReference>
<dbReference type="NCBIfam" id="TIGR00154">
    <property type="entry name" value="ispE"/>
    <property type="match status" value="1"/>
</dbReference>
<evidence type="ECO:0000259" key="11">
    <source>
        <dbReference type="Pfam" id="PF08544"/>
    </source>
</evidence>
<dbReference type="Proteomes" id="UP000316925">
    <property type="component" value="Unassembled WGS sequence"/>
</dbReference>
<evidence type="ECO:0000256" key="7">
    <source>
        <dbReference type="ARBA" id="ARBA00022840"/>
    </source>
</evidence>
<dbReference type="InterPro" id="IPR020568">
    <property type="entry name" value="Ribosomal_Su5_D2-typ_SF"/>
</dbReference>
<evidence type="ECO:0000256" key="1">
    <source>
        <dbReference type="ARBA" id="ARBA00009684"/>
    </source>
</evidence>